<evidence type="ECO:0000256" key="1">
    <source>
        <dbReference type="ARBA" id="ARBA00009477"/>
    </source>
</evidence>
<feature type="coiled-coil region" evidence="2">
    <location>
        <begin position="151"/>
        <end position="185"/>
    </location>
</feature>
<dbReference type="AlphaFoldDB" id="A0A7X3FQP8"/>
<proteinExistence type="inferred from homology"/>
<dbReference type="InterPro" id="IPR058647">
    <property type="entry name" value="BSH_CzcB-like"/>
</dbReference>
<reference evidence="5 6" key="1">
    <citation type="submission" date="2019-12" db="EMBL/GenBank/DDBJ databases">
        <title>Devosia maris sp. nov., isolated from the deep seawater.</title>
        <authorList>
            <person name="Liu Y."/>
        </authorList>
    </citation>
    <scope>NUCLEOTIDE SEQUENCE [LARGE SCALE GENOMIC DNA]</scope>
    <source>
        <strain evidence="5 6">L53-10-65</strain>
    </source>
</reference>
<organism evidence="5 6">
    <name type="scientific">Devosia marina</name>
    <dbReference type="NCBI Taxonomy" id="2683198"/>
    <lineage>
        <taxon>Bacteria</taxon>
        <taxon>Pseudomonadati</taxon>
        <taxon>Pseudomonadota</taxon>
        <taxon>Alphaproteobacteria</taxon>
        <taxon>Hyphomicrobiales</taxon>
        <taxon>Devosiaceae</taxon>
        <taxon>Devosia</taxon>
    </lineage>
</organism>
<dbReference type="Gene3D" id="2.40.30.170">
    <property type="match status" value="1"/>
</dbReference>
<evidence type="ECO:0000313" key="6">
    <source>
        <dbReference type="Proteomes" id="UP000438106"/>
    </source>
</evidence>
<keyword evidence="6" id="KW-1185">Reference proteome</keyword>
<dbReference type="PANTHER" id="PTHR30469">
    <property type="entry name" value="MULTIDRUG RESISTANCE PROTEIN MDTA"/>
    <property type="match status" value="1"/>
</dbReference>
<feature type="transmembrane region" description="Helical" evidence="3">
    <location>
        <begin position="20"/>
        <end position="39"/>
    </location>
</feature>
<dbReference type="EMBL" id="WQRF01000001">
    <property type="protein sequence ID" value="MVS98845.1"/>
    <property type="molecule type" value="Genomic_DNA"/>
</dbReference>
<gene>
    <name evidence="5" type="ORF">GO014_07405</name>
</gene>
<sequence>MASNQKTPGTQVSGRRKRRFGWMVAGFLLVAAVSAYAYLERPWEEKPVRVSVEIAEQDQLIQALAVNGRVVARETIQVRSAVSGMAVSVGAGEGESVSANEVLVQLDTAQPRALLEQAQAALDAGLVRQQQAEANAARARALGENTPRSTREDAELALTEASNEVSRLAAALDQARSQLEQYTIKSPIDGVVLDRSIDRGQLVATQTNLYTVADLSELLVETNVDELYSSRISNGLDVLLRPAGNTVAQEGTIVFTSPTVDTTTGGRAIKIAFGTPVDLPVGLTVNANIIVSEIDSAISVPRGAIVTAGTQSHLLLLEDGVIREQVINFADWPAERVMVTDGIEPGDVVVLNPSSVVPGQLAVAE</sequence>
<evidence type="ECO:0000256" key="2">
    <source>
        <dbReference type="SAM" id="Coils"/>
    </source>
</evidence>
<dbReference type="RefSeq" id="WP_157289689.1">
    <property type="nucleotide sequence ID" value="NZ_WQRF01000001.1"/>
</dbReference>
<accession>A0A7X3FQP8</accession>
<dbReference type="PANTHER" id="PTHR30469:SF15">
    <property type="entry name" value="HLYD FAMILY OF SECRETION PROTEINS"/>
    <property type="match status" value="1"/>
</dbReference>
<dbReference type="Gene3D" id="1.10.287.470">
    <property type="entry name" value="Helix hairpin bin"/>
    <property type="match status" value="1"/>
</dbReference>
<dbReference type="GO" id="GO:0015562">
    <property type="term" value="F:efflux transmembrane transporter activity"/>
    <property type="evidence" value="ECO:0007669"/>
    <property type="project" value="TreeGrafter"/>
</dbReference>
<keyword evidence="2" id="KW-0175">Coiled coil</keyword>
<dbReference type="GO" id="GO:1990281">
    <property type="term" value="C:efflux pump complex"/>
    <property type="evidence" value="ECO:0007669"/>
    <property type="project" value="TreeGrafter"/>
</dbReference>
<dbReference type="Proteomes" id="UP000438106">
    <property type="component" value="Unassembled WGS sequence"/>
</dbReference>
<name>A0A7X3FQP8_9HYPH</name>
<evidence type="ECO:0000313" key="5">
    <source>
        <dbReference type="EMBL" id="MVS98845.1"/>
    </source>
</evidence>
<dbReference type="NCBIfam" id="TIGR01730">
    <property type="entry name" value="RND_mfp"/>
    <property type="match status" value="1"/>
</dbReference>
<comment type="caution">
    <text evidence="5">The sequence shown here is derived from an EMBL/GenBank/DDBJ whole genome shotgun (WGS) entry which is preliminary data.</text>
</comment>
<keyword evidence="3" id="KW-0812">Transmembrane</keyword>
<dbReference type="InterPro" id="IPR006143">
    <property type="entry name" value="RND_pump_MFP"/>
</dbReference>
<protein>
    <submittedName>
        <fullName evidence="5">Efflux RND transporter periplasmic adaptor subunit</fullName>
    </submittedName>
</protein>
<dbReference type="Gene3D" id="2.40.50.100">
    <property type="match status" value="1"/>
</dbReference>
<evidence type="ECO:0000259" key="4">
    <source>
        <dbReference type="Pfam" id="PF25973"/>
    </source>
</evidence>
<dbReference type="Pfam" id="PF25973">
    <property type="entry name" value="BSH_CzcB"/>
    <property type="match status" value="1"/>
</dbReference>
<dbReference type="SUPFAM" id="SSF111369">
    <property type="entry name" value="HlyD-like secretion proteins"/>
    <property type="match status" value="1"/>
</dbReference>
<keyword evidence="3" id="KW-1133">Transmembrane helix</keyword>
<evidence type="ECO:0000256" key="3">
    <source>
        <dbReference type="SAM" id="Phobius"/>
    </source>
</evidence>
<feature type="domain" description="CzcB-like barrel-sandwich hybrid" evidence="4">
    <location>
        <begin position="75"/>
        <end position="214"/>
    </location>
</feature>
<dbReference type="Gene3D" id="2.40.420.20">
    <property type="match status" value="1"/>
</dbReference>
<comment type="similarity">
    <text evidence="1">Belongs to the membrane fusion protein (MFP) (TC 8.A.1) family.</text>
</comment>
<keyword evidence="3" id="KW-0472">Membrane</keyword>